<keyword evidence="8 14" id="KW-0808">Transferase</keyword>
<dbReference type="GO" id="GO:0005576">
    <property type="term" value="C:extracellular region"/>
    <property type="evidence" value="ECO:0007669"/>
    <property type="project" value="UniProtKB-SubCell"/>
</dbReference>
<dbReference type="AlphaFoldDB" id="A0A5W2Z3T2"/>
<dbReference type="Gene3D" id="1.20.58.360">
    <property type="entry name" value="Shigella T3SS effector IpaH defines"/>
    <property type="match status" value="1"/>
</dbReference>
<dbReference type="Pfam" id="PF14496">
    <property type="entry name" value="NEL"/>
    <property type="match status" value="1"/>
</dbReference>
<accession>A0A5W2Z3T2</accession>
<evidence type="ECO:0000313" key="16">
    <source>
        <dbReference type="EMBL" id="EBW5674067.1"/>
    </source>
</evidence>
<comment type="similarity">
    <text evidence="4 14">Belongs to the LRR-containing bacterial E3 ligase family.</text>
</comment>
<comment type="subcellular location">
    <subcellularLocation>
        <location evidence="2">Host cytoplasm</location>
    </subcellularLocation>
    <subcellularLocation>
        <location evidence="3">Secreted</location>
    </subcellularLocation>
</comment>
<dbReference type="InterPro" id="IPR051071">
    <property type="entry name" value="LRR-bact_E3_ubiq_ligases"/>
</dbReference>
<evidence type="ECO:0000256" key="4">
    <source>
        <dbReference type="ARBA" id="ARBA00009868"/>
    </source>
</evidence>
<sequence length="659" mass="72769">MKISDNYRVYTVDNNTTRNILTYEAVWSAWERAAPPEEAAGRANVIEQLYNIRNGNTSHLDLFYLNISSLPDRLPDGLHDLHIDGTPLTALPALPDGLHTLHITGTPLTALPALPDGLHTLHITETPLTALPELPDGLHDLHIDGTPLTALPALPDGLHNLHIEGTPLTALSALPDGLHDLHIAGIPLTALPALPDGLHNLDIAGTPLTELPALPDRLDTLSITEAPLTELPELPDGLRKLNIAGTPLTALPALPDGLHNLDIAGTPLTALPALPGGLDALGITRTPLTELPEIPGRVRCMDVINTAITRLPESIFRLSPDSVVYLSDNPLSARTRQTLLTILNTWDYSGPHIFFSMADSSTPREVRPLHQAVADWLMPTEDSGPASADSWQPFEQENDAASFSAFLDSLSETENSRKVPGFKAQVSSWLTQLAEDNELRAKTFAMATEATSSCEDRVTLALNRMKNVQLVHNAEKGVYDKNIPGLVSAGREMFRLEKLEQIAREKVNTLHFVDEIEVYLGYQNKLKEALELGSVTEAMRFFDVSGITESDLQAAEVQVKTAENSQFREWVLDWEPLHSVLKRSYPEDWEDLVKKREYYYEDAYQKQFEELKQTGLADDVDALRITGNKVMDEMNMEFRAGIRILADKILAGHLEARWS</sequence>
<keyword evidence="12" id="KW-0843">Virulence</keyword>
<comment type="PTM">
    <text evidence="14">Ubiquitinated in the presence of host E1 ubiquitin-activating enzyme, E2 ubiquitin-conjugating enzyme and ubiquitin.</text>
</comment>
<dbReference type="RefSeq" id="WP_263258473.1">
    <property type="nucleotide sequence ID" value="NZ_CP082930.1"/>
</dbReference>
<evidence type="ECO:0000256" key="11">
    <source>
        <dbReference type="ARBA" id="ARBA00022843"/>
    </source>
</evidence>
<comment type="caution">
    <text evidence="16">The sequence shown here is derived from an EMBL/GenBank/DDBJ whole genome shotgun (WGS) entry which is preliminary data.</text>
</comment>
<dbReference type="GO" id="GO:0030430">
    <property type="term" value="C:host cell cytoplasm"/>
    <property type="evidence" value="ECO:0007669"/>
    <property type="project" value="UniProtKB-SubCell"/>
</dbReference>
<gene>
    <name evidence="16" type="ORF">DPY77_23325</name>
    <name evidence="17" type="ORF">EBC19_23150</name>
</gene>
<keyword evidence="10 14" id="KW-0833">Ubl conjugation pathway</keyword>
<keyword evidence="9" id="KW-0677">Repeat</keyword>
<dbReference type="Gene3D" id="1.20.58.90">
    <property type="match status" value="1"/>
</dbReference>
<dbReference type="EMBL" id="AAHRBT010000038">
    <property type="protein sequence ID" value="EBZ4208234.1"/>
    <property type="molecule type" value="Genomic_DNA"/>
</dbReference>
<dbReference type="InterPro" id="IPR029487">
    <property type="entry name" value="NEL_dom"/>
</dbReference>
<feature type="domain" description="NEL" evidence="15">
    <location>
        <begin position="368"/>
        <end position="659"/>
    </location>
</feature>
<dbReference type="EC" id="2.3.2.27" evidence="5"/>
<dbReference type="GO" id="GO:0016567">
    <property type="term" value="P:protein ubiquitination"/>
    <property type="evidence" value="ECO:0007669"/>
    <property type="project" value="InterPro"/>
</dbReference>
<evidence type="ECO:0000256" key="7">
    <source>
        <dbReference type="ARBA" id="ARBA00022614"/>
    </source>
</evidence>
<organism evidence="16">
    <name type="scientific">Salmonella enterica subsp. enterica serovar London</name>
    <dbReference type="NCBI Taxonomy" id="149390"/>
    <lineage>
        <taxon>Bacteria</taxon>
        <taxon>Pseudomonadati</taxon>
        <taxon>Pseudomonadota</taxon>
        <taxon>Gammaproteobacteria</taxon>
        <taxon>Enterobacterales</taxon>
        <taxon>Enterobacteriaceae</taxon>
        <taxon>Salmonella</taxon>
    </lineage>
</organism>
<evidence type="ECO:0000256" key="3">
    <source>
        <dbReference type="ARBA" id="ARBA00004613"/>
    </source>
</evidence>
<dbReference type="GO" id="GO:0061630">
    <property type="term" value="F:ubiquitin protein ligase activity"/>
    <property type="evidence" value="ECO:0007669"/>
    <property type="project" value="UniProtKB-EC"/>
</dbReference>
<keyword evidence="7" id="KW-0433">Leucine-rich repeat</keyword>
<name>A0A5W2Z3T2_SALET</name>
<protein>
    <recommendedName>
        <fullName evidence="5">RING-type E3 ubiquitin transferase</fullName>
        <ecNumber evidence="5">2.3.2.27</ecNumber>
    </recommendedName>
</protein>
<dbReference type="SMART" id="SM00364">
    <property type="entry name" value="LRR_BAC"/>
    <property type="match status" value="11"/>
</dbReference>
<dbReference type="PANTHER" id="PTHR47114:SF2">
    <property type="entry name" value="OLIGODENDROCYTE-MYELIN GLYCOPROTEIN"/>
    <property type="match status" value="1"/>
</dbReference>
<evidence type="ECO:0000256" key="9">
    <source>
        <dbReference type="ARBA" id="ARBA00022737"/>
    </source>
</evidence>
<dbReference type="PROSITE" id="PS52053">
    <property type="entry name" value="NEL"/>
    <property type="match status" value="1"/>
</dbReference>
<feature type="active site" description="Glycyl thioester intermediate" evidence="14">
    <location>
        <position position="454"/>
    </location>
</feature>
<evidence type="ECO:0000256" key="10">
    <source>
        <dbReference type="ARBA" id="ARBA00022786"/>
    </source>
</evidence>
<keyword evidence="6 14" id="KW-0964">Secreted</keyword>
<evidence type="ECO:0000259" key="15">
    <source>
        <dbReference type="PROSITE" id="PS52053"/>
    </source>
</evidence>
<dbReference type="PANTHER" id="PTHR47114">
    <property type="match status" value="1"/>
</dbReference>
<keyword evidence="13 14" id="KW-1035">Host cytoplasm</keyword>
<proteinExistence type="inferred from homology"/>
<evidence type="ECO:0000256" key="1">
    <source>
        <dbReference type="ARBA" id="ARBA00000900"/>
    </source>
</evidence>
<evidence type="ECO:0000313" key="17">
    <source>
        <dbReference type="EMBL" id="EBZ4208234.1"/>
    </source>
</evidence>
<dbReference type="Gene3D" id="1.20.1270.130">
    <property type="entry name" value="Shigella T3SS effector IpaH domain"/>
    <property type="match status" value="1"/>
</dbReference>
<comment type="catalytic activity">
    <reaction evidence="1">
        <text>S-ubiquitinyl-[E2 ubiquitin-conjugating enzyme]-L-cysteine + [acceptor protein]-L-lysine = [E2 ubiquitin-conjugating enzyme]-L-cysteine + N(6)-ubiquitinyl-[acceptor protein]-L-lysine.</text>
        <dbReference type="EC" id="2.3.2.27"/>
    </reaction>
</comment>
<dbReference type="InterPro" id="IPR032675">
    <property type="entry name" value="LRR_dom_sf"/>
</dbReference>
<evidence type="ECO:0000256" key="13">
    <source>
        <dbReference type="ARBA" id="ARBA00023200"/>
    </source>
</evidence>
<evidence type="ECO:0000256" key="6">
    <source>
        <dbReference type="ARBA" id="ARBA00022525"/>
    </source>
</evidence>
<evidence type="ECO:0000256" key="8">
    <source>
        <dbReference type="ARBA" id="ARBA00022679"/>
    </source>
</evidence>
<dbReference type="Gene3D" id="3.80.10.10">
    <property type="entry name" value="Ribonuclease Inhibitor"/>
    <property type="match status" value="1"/>
</dbReference>
<dbReference type="FunFam" id="1.20.58.360:FF:000001">
    <property type="entry name" value="Probable E3 ubiquitin-protein ligase ipaH7.8"/>
    <property type="match status" value="1"/>
</dbReference>
<evidence type="ECO:0000256" key="2">
    <source>
        <dbReference type="ARBA" id="ARBA00004192"/>
    </source>
</evidence>
<evidence type="ECO:0000256" key="12">
    <source>
        <dbReference type="ARBA" id="ARBA00023026"/>
    </source>
</evidence>
<reference evidence="16" key="1">
    <citation type="submission" date="2018-06" db="EMBL/GenBank/DDBJ databases">
        <authorList>
            <person name="Ashton P.M."/>
            <person name="Dallman T."/>
            <person name="Nair S."/>
            <person name="De Pinna E."/>
            <person name="Peters T."/>
            <person name="Grant K."/>
        </authorList>
    </citation>
    <scope>NUCLEOTIDE SEQUENCE</scope>
    <source>
        <strain evidence="16">196404</strain>
        <strain evidence="17">623457</strain>
    </source>
</reference>
<evidence type="ECO:0000256" key="5">
    <source>
        <dbReference type="ARBA" id="ARBA00012483"/>
    </source>
</evidence>
<dbReference type="SUPFAM" id="SSF52058">
    <property type="entry name" value="L domain-like"/>
    <property type="match status" value="1"/>
</dbReference>
<keyword evidence="11 14" id="KW-0832">Ubl conjugation</keyword>
<evidence type="ECO:0000256" key="14">
    <source>
        <dbReference type="PROSITE-ProRule" id="PRU01398"/>
    </source>
</evidence>
<dbReference type="EMBL" id="AAHISR010000040">
    <property type="protein sequence ID" value="EBW5674067.1"/>
    <property type="molecule type" value="Genomic_DNA"/>
</dbReference>